<comment type="caution">
    <text evidence="2">The sequence shown here is derived from an EMBL/GenBank/DDBJ whole genome shotgun (WGS) entry which is preliminary data.</text>
</comment>
<dbReference type="InterPro" id="IPR001509">
    <property type="entry name" value="Epimerase_deHydtase"/>
</dbReference>
<name>A0ABY2RZC5_9PSEU</name>
<dbReference type="InterPro" id="IPR036291">
    <property type="entry name" value="NAD(P)-bd_dom_sf"/>
</dbReference>
<reference evidence="2 3" key="1">
    <citation type="journal article" date="2015" name="Antonie Van Leeuwenhoek">
        <title>Prauserella endophytica sp. nov., an endophytic actinobacterium isolated from Tamarix taklamakanensis.</title>
        <authorList>
            <person name="Liu J.M."/>
            <person name="Habden X."/>
            <person name="Guo L."/>
            <person name="Tuo L."/>
            <person name="Jiang Z.K."/>
            <person name="Liu S.W."/>
            <person name="Liu X.F."/>
            <person name="Chen L."/>
            <person name="Li R.F."/>
            <person name="Zhang Y.Q."/>
            <person name="Sun C.H."/>
        </authorList>
    </citation>
    <scope>NUCLEOTIDE SEQUENCE [LARGE SCALE GENOMIC DNA]</scope>
    <source>
        <strain evidence="2 3">CGMCC 4.7182</strain>
    </source>
</reference>
<dbReference type="PANTHER" id="PTHR43245">
    <property type="entry name" value="BIFUNCTIONAL POLYMYXIN RESISTANCE PROTEIN ARNA"/>
    <property type="match status" value="1"/>
</dbReference>
<gene>
    <name evidence="2" type="ORF">FCN18_24530</name>
</gene>
<protein>
    <submittedName>
        <fullName evidence="2">NAD(P)-dependent oxidoreductase</fullName>
    </submittedName>
</protein>
<sequence>MRVLVTGASGRVGANMVRRLLAEGYGVRAMVMPGDPHAGKLDRFAEVQIVEADLADQAAIDSACKDVSHVVHLAAQLVRGATPVDRFFDVNAFGTLRLLEGVVHAGGDIERFVLVSSDGTYRPGAPPAVPLTESAPQEPADYYGTAKLLGEIILRNHAAQFDLPFSIVRFATVVSPEEAPNIFRAGFWRSILQWQSMGKDSHLWPLFENQPDLAKLYEAAVRDVPADAAVGLTGPDGAPWTLSMVDVRDAVQGVYRAMTAPGALGHAFNIAAAEPTSHAEGASVVSKAFGVPKRMVEMPMTFRLELSIAAARQRLDYEPRYDYRTMVESARRGVSGGEFIPAEAESGVASTWRDA</sequence>
<dbReference type="PANTHER" id="PTHR43245:SF55">
    <property type="entry name" value="NAD(P)-BINDING DOMAIN-CONTAINING PROTEIN"/>
    <property type="match status" value="1"/>
</dbReference>
<dbReference type="SUPFAM" id="SSF51735">
    <property type="entry name" value="NAD(P)-binding Rossmann-fold domains"/>
    <property type="match status" value="1"/>
</dbReference>
<proteinExistence type="predicted"/>
<dbReference type="InterPro" id="IPR050177">
    <property type="entry name" value="Lipid_A_modif_metabolic_enz"/>
</dbReference>
<dbReference type="Proteomes" id="UP000309992">
    <property type="component" value="Unassembled WGS sequence"/>
</dbReference>
<evidence type="ECO:0000259" key="1">
    <source>
        <dbReference type="Pfam" id="PF01370"/>
    </source>
</evidence>
<accession>A0ABY2RZC5</accession>
<feature type="domain" description="NAD-dependent epimerase/dehydratase" evidence="1">
    <location>
        <begin position="3"/>
        <end position="271"/>
    </location>
</feature>
<dbReference type="Pfam" id="PF01370">
    <property type="entry name" value="Epimerase"/>
    <property type="match status" value="1"/>
</dbReference>
<evidence type="ECO:0000313" key="2">
    <source>
        <dbReference type="EMBL" id="TKG66634.1"/>
    </source>
</evidence>
<evidence type="ECO:0000313" key="3">
    <source>
        <dbReference type="Proteomes" id="UP000309992"/>
    </source>
</evidence>
<organism evidence="2 3">
    <name type="scientific">Prauserella endophytica</name>
    <dbReference type="NCBI Taxonomy" id="1592324"/>
    <lineage>
        <taxon>Bacteria</taxon>
        <taxon>Bacillati</taxon>
        <taxon>Actinomycetota</taxon>
        <taxon>Actinomycetes</taxon>
        <taxon>Pseudonocardiales</taxon>
        <taxon>Pseudonocardiaceae</taxon>
        <taxon>Prauserella</taxon>
        <taxon>Prauserella coralliicola group</taxon>
    </lineage>
</organism>
<dbReference type="EMBL" id="SWMS01000015">
    <property type="protein sequence ID" value="TKG66634.1"/>
    <property type="molecule type" value="Genomic_DNA"/>
</dbReference>
<keyword evidence="3" id="KW-1185">Reference proteome</keyword>
<dbReference type="RefSeq" id="WP_137096201.1">
    <property type="nucleotide sequence ID" value="NZ_SWMS01000015.1"/>
</dbReference>
<dbReference type="Gene3D" id="3.40.50.720">
    <property type="entry name" value="NAD(P)-binding Rossmann-like Domain"/>
    <property type="match status" value="1"/>
</dbReference>